<sequence>LKRKLQTEAQERKDMMIYLRNVAGFKMDYFKEKAAKKKKLDEEVEELKRHLQIVPNEEDDVYTEATPLALKVPVVDYEIYNDNNKPYYKIKRADGTHQPYLSFLSLLRNFDREDLEALWRLVKERFATTKPKNFSND</sequence>
<reference evidence="1" key="1">
    <citation type="journal article" date="2019" name="Sci. Rep.">
        <title>Draft genome of Tanacetum cinerariifolium, the natural source of mosquito coil.</title>
        <authorList>
            <person name="Yamashiro T."/>
            <person name="Shiraishi A."/>
            <person name="Satake H."/>
            <person name="Nakayama K."/>
        </authorList>
    </citation>
    <scope>NUCLEOTIDE SEQUENCE</scope>
</reference>
<organism evidence="1">
    <name type="scientific">Tanacetum cinerariifolium</name>
    <name type="common">Dalmatian daisy</name>
    <name type="synonym">Chrysanthemum cinerariifolium</name>
    <dbReference type="NCBI Taxonomy" id="118510"/>
    <lineage>
        <taxon>Eukaryota</taxon>
        <taxon>Viridiplantae</taxon>
        <taxon>Streptophyta</taxon>
        <taxon>Embryophyta</taxon>
        <taxon>Tracheophyta</taxon>
        <taxon>Spermatophyta</taxon>
        <taxon>Magnoliopsida</taxon>
        <taxon>eudicotyledons</taxon>
        <taxon>Gunneridae</taxon>
        <taxon>Pentapetalae</taxon>
        <taxon>asterids</taxon>
        <taxon>campanulids</taxon>
        <taxon>Asterales</taxon>
        <taxon>Asteraceae</taxon>
        <taxon>Asteroideae</taxon>
        <taxon>Anthemideae</taxon>
        <taxon>Anthemidinae</taxon>
        <taxon>Tanacetum</taxon>
    </lineage>
</organism>
<comment type="caution">
    <text evidence="1">The sequence shown here is derived from an EMBL/GenBank/DDBJ whole genome shotgun (WGS) entry which is preliminary data.</text>
</comment>
<feature type="non-terminal residue" evidence="1">
    <location>
        <position position="1"/>
    </location>
</feature>
<gene>
    <name evidence="1" type="ORF">Tci_899753</name>
</gene>
<dbReference type="EMBL" id="BKCJ011379812">
    <property type="protein sequence ID" value="GFD27784.1"/>
    <property type="molecule type" value="Genomic_DNA"/>
</dbReference>
<evidence type="ECO:0000313" key="1">
    <source>
        <dbReference type="EMBL" id="GFD27784.1"/>
    </source>
</evidence>
<feature type="non-terminal residue" evidence="1">
    <location>
        <position position="137"/>
    </location>
</feature>
<proteinExistence type="predicted"/>
<accession>A0A699V6Q5</accession>
<protein>
    <submittedName>
        <fullName evidence="1">Uncharacterized protein</fullName>
    </submittedName>
</protein>
<dbReference type="AlphaFoldDB" id="A0A699V6Q5"/>
<name>A0A699V6Q5_TANCI</name>